<feature type="compositionally biased region" description="Basic and acidic residues" evidence="1">
    <location>
        <begin position="288"/>
        <end position="314"/>
    </location>
</feature>
<dbReference type="Proteomes" id="UP001611450">
    <property type="component" value="Unassembled WGS sequence"/>
</dbReference>
<feature type="compositionally biased region" description="Low complexity" evidence="1">
    <location>
        <begin position="274"/>
        <end position="286"/>
    </location>
</feature>
<feature type="compositionally biased region" description="Basic and acidic residues" evidence="1">
    <location>
        <begin position="341"/>
        <end position="351"/>
    </location>
</feature>
<protein>
    <submittedName>
        <fullName evidence="2">Uncharacterized protein</fullName>
    </submittedName>
</protein>
<feature type="compositionally biased region" description="Polar residues" evidence="1">
    <location>
        <begin position="147"/>
        <end position="156"/>
    </location>
</feature>
<gene>
    <name evidence="2" type="ORF">ACH47G_06305</name>
</gene>
<comment type="caution">
    <text evidence="2">The sequence shown here is derived from an EMBL/GenBank/DDBJ whole genome shotgun (WGS) entry which is preliminary data.</text>
</comment>
<feature type="compositionally biased region" description="Polar residues" evidence="1">
    <location>
        <begin position="168"/>
        <end position="177"/>
    </location>
</feature>
<proteinExistence type="predicted"/>
<evidence type="ECO:0000313" key="3">
    <source>
        <dbReference type="Proteomes" id="UP001611450"/>
    </source>
</evidence>
<evidence type="ECO:0000256" key="1">
    <source>
        <dbReference type="SAM" id="MobiDB-lite"/>
    </source>
</evidence>
<keyword evidence="3" id="KW-1185">Reference proteome</keyword>
<dbReference type="RefSeq" id="WP_396945341.1">
    <property type="nucleotide sequence ID" value="NZ_JBIRXV010000001.1"/>
</dbReference>
<feature type="compositionally biased region" description="Polar residues" evidence="1">
    <location>
        <begin position="216"/>
        <end position="228"/>
    </location>
</feature>
<sequence>MEHGQQTGESIGAMLASIASALREVSEKLDAVAARIDGAQPVVSEPSVDGRLAKLEAWAFRAGQDISGLDARVQRLEAEDDPAREDRQTAARRPLPRASAGRSNAHRAEPGVESAAHKSDSAEPAGGRNGARPQGTPREPVHAAAEPSSSAQTSFTPPREPVHAAAEPSSSAQTSFTPPREPALDASATPGQSLTAPRDPASSFTAPPAREPAFTTPAQREPVSSFTAPTPRDPGTGRQEGFTAPREPTTPYASGENAAYESIVASTHTGSENGTAPAAGAGPTGAHRAGDDDRTPVENTHVDKLQAMLDELKRTAAAPLSRSDVFGTAPGESATNGYQSERTEAQRRPADYRLSSPPPVS</sequence>
<reference evidence="2 3" key="1">
    <citation type="submission" date="2024-10" db="EMBL/GenBank/DDBJ databases">
        <title>The Natural Products Discovery Center: Release of the First 8490 Sequenced Strains for Exploring Actinobacteria Biosynthetic Diversity.</title>
        <authorList>
            <person name="Kalkreuter E."/>
            <person name="Kautsar S.A."/>
            <person name="Yang D."/>
            <person name="Bader C.D."/>
            <person name="Teijaro C.N."/>
            <person name="Fluegel L."/>
            <person name="Davis C.M."/>
            <person name="Simpson J.R."/>
            <person name="Lauterbach L."/>
            <person name="Steele A.D."/>
            <person name="Gui C."/>
            <person name="Meng S."/>
            <person name="Li G."/>
            <person name="Viehrig K."/>
            <person name="Ye F."/>
            <person name="Su P."/>
            <person name="Kiefer A.F."/>
            <person name="Nichols A."/>
            <person name="Cepeda A.J."/>
            <person name="Yan W."/>
            <person name="Fan B."/>
            <person name="Jiang Y."/>
            <person name="Adhikari A."/>
            <person name="Zheng C.-J."/>
            <person name="Schuster L."/>
            <person name="Cowan T.M."/>
            <person name="Smanski M.J."/>
            <person name="Chevrette M.G."/>
            <person name="De Carvalho L.P.S."/>
            <person name="Shen B."/>
        </authorList>
    </citation>
    <scope>NUCLEOTIDE SEQUENCE [LARGE SCALE GENOMIC DNA]</scope>
    <source>
        <strain evidence="2 3">NPDC019626</strain>
    </source>
</reference>
<name>A0ABW7WC84_9NOCA</name>
<feature type="compositionally biased region" description="Basic and acidic residues" evidence="1">
    <location>
        <begin position="106"/>
        <end position="121"/>
    </location>
</feature>
<organism evidence="2 3">
    <name type="scientific">Nocardia beijingensis</name>
    <dbReference type="NCBI Taxonomy" id="95162"/>
    <lineage>
        <taxon>Bacteria</taxon>
        <taxon>Bacillati</taxon>
        <taxon>Actinomycetota</taxon>
        <taxon>Actinomycetes</taxon>
        <taxon>Mycobacteriales</taxon>
        <taxon>Nocardiaceae</taxon>
        <taxon>Nocardia</taxon>
    </lineage>
</organism>
<feature type="region of interest" description="Disordered" evidence="1">
    <location>
        <begin position="77"/>
        <end position="361"/>
    </location>
</feature>
<accession>A0ABW7WC84</accession>
<feature type="compositionally biased region" description="Polar residues" evidence="1">
    <location>
        <begin position="264"/>
        <end position="273"/>
    </location>
</feature>
<evidence type="ECO:0000313" key="2">
    <source>
        <dbReference type="EMBL" id="MFI2320081.1"/>
    </source>
</evidence>
<dbReference type="EMBL" id="JBIRXV010000001">
    <property type="protein sequence ID" value="MFI2320081.1"/>
    <property type="molecule type" value="Genomic_DNA"/>
</dbReference>